<dbReference type="EMBL" id="VNHQ01000012">
    <property type="protein sequence ID" value="TYP65510.1"/>
    <property type="molecule type" value="Genomic_DNA"/>
</dbReference>
<reference evidence="1 2" key="1">
    <citation type="submission" date="2019-07" db="EMBL/GenBank/DDBJ databases">
        <title>Deep subsurface shale carbon reservoir microbial communities from Ohio and West Virginia, USA.</title>
        <authorList>
            <person name="Wrighton K."/>
        </authorList>
    </citation>
    <scope>NUCLEOTIDE SEQUENCE [LARGE SCALE GENOMIC DNA]</scope>
    <source>
        <strain evidence="1 2">NP_8Ht</strain>
    </source>
</reference>
<comment type="caution">
    <text evidence="1">The sequence shown here is derived from an EMBL/GenBank/DDBJ whole genome shotgun (WGS) entry which is preliminary data.</text>
</comment>
<name>A0A5S5BHH7_STUST</name>
<dbReference type="Proteomes" id="UP000324282">
    <property type="component" value="Unassembled WGS sequence"/>
</dbReference>
<gene>
    <name evidence="1" type="ORF">A9A72_122646</name>
</gene>
<evidence type="ECO:0000313" key="2">
    <source>
        <dbReference type="Proteomes" id="UP000324282"/>
    </source>
</evidence>
<accession>A0A5S5BHH7</accession>
<protein>
    <submittedName>
        <fullName evidence="1">NitT/TauT family transport system permease protein</fullName>
    </submittedName>
</protein>
<organism evidence="1 2">
    <name type="scientific">Stutzerimonas stutzeri</name>
    <name type="common">Pseudomonas stutzeri</name>
    <dbReference type="NCBI Taxonomy" id="316"/>
    <lineage>
        <taxon>Bacteria</taxon>
        <taxon>Pseudomonadati</taxon>
        <taxon>Pseudomonadota</taxon>
        <taxon>Gammaproteobacteria</taxon>
        <taxon>Pseudomonadales</taxon>
        <taxon>Pseudomonadaceae</taxon>
        <taxon>Stutzerimonas</taxon>
    </lineage>
</organism>
<dbReference type="AlphaFoldDB" id="A0A5S5BHH7"/>
<proteinExistence type="predicted"/>
<sequence length="31" mass="3510">MMLVIISLALFQLVGLAQRLFFTWSLPKGES</sequence>
<evidence type="ECO:0000313" key="1">
    <source>
        <dbReference type="EMBL" id="TYP65510.1"/>
    </source>
</evidence>